<dbReference type="Proteomes" id="UP001162483">
    <property type="component" value="Unassembled WGS sequence"/>
</dbReference>
<dbReference type="EMBL" id="CATNWA010000849">
    <property type="protein sequence ID" value="CAI9538323.1"/>
    <property type="molecule type" value="Genomic_DNA"/>
</dbReference>
<protein>
    <submittedName>
        <fullName evidence="1">Uncharacterized protein</fullName>
    </submittedName>
</protein>
<comment type="caution">
    <text evidence="1">The sequence shown here is derived from an EMBL/GenBank/DDBJ whole genome shotgun (WGS) entry which is preliminary data.</text>
</comment>
<evidence type="ECO:0000313" key="1">
    <source>
        <dbReference type="EMBL" id="CAI9538323.1"/>
    </source>
</evidence>
<sequence>NVFLCVYVHYVVYSNLQAVEFTVVFLNAPNLRSGIDFISVSNTKHLQMRKRLDAFVFGKCF</sequence>
<feature type="non-terminal residue" evidence="1">
    <location>
        <position position="1"/>
    </location>
</feature>
<name>A0ABN9AQP9_9NEOB</name>
<organism evidence="1 2">
    <name type="scientific">Staurois parvus</name>
    <dbReference type="NCBI Taxonomy" id="386267"/>
    <lineage>
        <taxon>Eukaryota</taxon>
        <taxon>Metazoa</taxon>
        <taxon>Chordata</taxon>
        <taxon>Craniata</taxon>
        <taxon>Vertebrata</taxon>
        <taxon>Euteleostomi</taxon>
        <taxon>Amphibia</taxon>
        <taxon>Batrachia</taxon>
        <taxon>Anura</taxon>
        <taxon>Neobatrachia</taxon>
        <taxon>Ranoidea</taxon>
        <taxon>Ranidae</taxon>
        <taxon>Staurois</taxon>
    </lineage>
</organism>
<accession>A0ABN9AQP9</accession>
<keyword evidence="2" id="KW-1185">Reference proteome</keyword>
<proteinExistence type="predicted"/>
<gene>
    <name evidence="1" type="ORF">SPARVUS_LOCUS1416043</name>
</gene>
<evidence type="ECO:0000313" key="2">
    <source>
        <dbReference type="Proteomes" id="UP001162483"/>
    </source>
</evidence>
<reference evidence="1" key="1">
    <citation type="submission" date="2023-05" db="EMBL/GenBank/DDBJ databases">
        <authorList>
            <person name="Stuckert A."/>
        </authorList>
    </citation>
    <scope>NUCLEOTIDE SEQUENCE</scope>
</reference>